<evidence type="ECO:0000313" key="2">
    <source>
        <dbReference type="EMBL" id="MBB5223801.1"/>
    </source>
</evidence>
<feature type="compositionally biased region" description="Low complexity" evidence="1">
    <location>
        <begin position="251"/>
        <end position="265"/>
    </location>
</feature>
<feature type="region of interest" description="Disordered" evidence="1">
    <location>
        <begin position="243"/>
        <end position="271"/>
    </location>
</feature>
<reference evidence="2 3" key="1">
    <citation type="submission" date="2020-08" db="EMBL/GenBank/DDBJ databases">
        <title>Genomic Encyclopedia of Type Strains, Phase IV (KMG-IV): sequencing the most valuable type-strain genomes for metagenomic binning, comparative biology and taxonomic classification.</title>
        <authorList>
            <person name="Goeker M."/>
        </authorList>
    </citation>
    <scope>NUCLEOTIDE SEQUENCE [LARGE SCALE GENOMIC DNA]</scope>
    <source>
        <strain evidence="2 3">DSM 101730</strain>
    </source>
</reference>
<accession>A0A840SXG8</accession>
<keyword evidence="3" id="KW-1185">Reference proteome</keyword>
<name>A0A840SXG8_9RHOB</name>
<proteinExistence type="predicted"/>
<feature type="compositionally biased region" description="Low complexity" evidence="1">
    <location>
        <begin position="53"/>
        <end position="97"/>
    </location>
</feature>
<organism evidence="2 3">
    <name type="scientific">Amaricoccus macauensis</name>
    <dbReference type="NCBI Taxonomy" id="57001"/>
    <lineage>
        <taxon>Bacteria</taxon>
        <taxon>Pseudomonadati</taxon>
        <taxon>Pseudomonadota</taxon>
        <taxon>Alphaproteobacteria</taxon>
        <taxon>Rhodobacterales</taxon>
        <taxon>Paracoccaceae</taxon>
        <taxon>Amaricoccus</taxon>
    </lineage>
</organism>
<dbReference type="RefSeq" id="WP_184153421.1">
    <property type="nucleotide sequence ID" value="NZ_JACHFM010000004.1"/>
</dbReference>
<dbReference type="EMBL" id="JACHFM010000004">
    <property type="protein sequence ID" value="MBB5223801.1"/>
    <property type="molecule type" value="Genomic_DNA"/>
</dbReference>
<dbReference type="Proteomes" id="UP000549457">
    <property type="component" value="Unassembled WGS sequence"/>
</dbReference>
<sequence length="296" mass="29595">MTPAALLFVAGLGIGATIVAMVVSPADSDPEQIATASVGTDTPEPAIAPEPVAPGVASAPAAVAEPPVAHGPAAATPRTAAPATEPSAPASLAVPVSEPAPPPMAPPGPAIDEIIDAASPTLAEPETMVPPEFASSDELTPGIVAGPLPERISIHYPRSAQGAATSIQAQLRAAGVADVEIMPVGLAIGHSNVRFYHDADREGAEGASALIADALGGAPETRDFTDYPTPTVTGRIEIWLAGEPGRGGSTSGNAASTTAPAPTANVSEPDPYALLAPNEQVREVQRILLDRMSGNP</sequence>
<protein>
    <submittedName>
        <fullName evidence="2">Uncharacterized protein</fullName>
    </submittedName>
</protein>
<evidence type="ECO:0000256" key="1">
    <source>
        <dbReference type="SAM" id="MobiDB-lite"/>
    </source>
</evidence>
<feature type="region of interest" description="Disordered" evidence="1">
    <location>
        <begin position="33"/>
        <end position="103"/>
    </location>
</feature>
<dbReference type="AlphaFoldDB" id="A0A840SXG8"/>
<comment type="caution">
    <text evidence="2">The sequence shown here is derived from an EMBL/GenBank/DDBJ whole genome shotgun (WGS) entry which is preliminary data.</text>
</comment>
<gene>
    <name evidence="2" type="ORF">HNP73_003755</name>
</gene>
<evidence type="ECO:0000313" key="3">
    <source>
        <dbReference type="Proteomes" id="UP000549457"/>
    </source>
</evidence>